<reference evidence="2" key="1">
    <citation type="submission" date="2014-09" db="EMBL/GenBank/DDBJ databases">
        <authorList>
            <person name="Probst J Alexander"/>
        </authorList>
    </citation>
    <scope>NUCLEOTIDE SEQUENCE</scope>
</reference>
<organism evidence="2">
    <name type="scientific">groundwater metagenome</name>
    <dbReference type="NCBI Taxonomy" id="717931"/>
    <lineage>
        <taxon>unclassified sequences</taxon>
        <taxon>metagenomes</taxon>
        <taxon>ecological metagenomes</taxon>
    </lineage>
</organism>
<feature type="domain" description="Helicase/UvrB N-terminal" evidence="1">
    <location>
        <begin position="120"/>
        <end position="294"/>
    </location>
</feature>
<dbReference type="InterPro" id="IPR006935">
    <property type="entry name" value="Helicase/UvrB_N"/>
</dbReference>
<dbReference type="GO" id="GO:0032042">
    <property type="term" value="P:mitochondrial DNA metabolic process"/>
    <property type="evidence" value="ECO:0007669"/>
    <property type="project" value="TreeGrafter"/>
</dbReference>
<proteinExistence type="predicted"/>
<dbReference type="GO" id="GO:0005759">
    <property type="term" value="C:mitochondrial matrix"/>
    <property type="evidence" value="ECO:0007669"/>
    <property type="project" value="TreeGrafter"/>
</dbReference>
<dbReference type="Pfam" id="PF04851">
    <property type="entry name" value="ResIII"/>
    <property type="match status" value="1"/>
</dbReference>
<evidence type="ECO:0000313" key="2">
    <source>
        <dbReference type="EMBL" id="CEG12110.1"/>
    </source>
</evidence>
<dbReference type="Gene3D" id="3.40.50.300">
    <property type="entry name" value="P-loop containing nucleotide triphosphate hydrolases"/>
    <property type="match status" value="1"/>
</dbReference>
<name>A0A098EAS4_9ZZZZ</name>
<dbReference type="SUPFAM" id="SSF52540">
    <property type="entry name" value="P-loop containing nucleoside triphosphate hydrolases"/>
    <property type="match status" value="1"/>
</dbReference>
<dbReference type="GO" id="GO:0061749">
    <property type="term" value="F:forked DNA-dependent helicase activity"/>
    <property type="evidence" value="ECO:0007669"/>
    <property type="project" value="TreeGrafter"/>
</dbReference>
<dbReference type="GO" id="GO:0016787">
    <property type="term" value="F:hydrolase activity"/>
    <property type="evidence" value="ECO:0007669"/>
    <property type="project" value="InterPro"/>
</dbReference>
<protein>
    <submittedName>
        <fullName evidence="2">Type III restriction protein res subunit</fullName>
    </submittedName>
</protein>
<accession>A0A098EAS4</accession>
<dbReference type="AlphaFoldDB" id="A0A098EAS4"/>
<dbReference type="GO" id="GO:0070125">
    <property type="term" value="P:mitochondrial translational elongation"/>
    <property type="evidence" value="ECO:0007669"/>
    <property type="project" value="TreeGrafter"/>
</dbReference>
<dbReference type="EMBL" id="CCXY01000107">
    <property type="protein sequence ID" value="CEG12110.1"/>
    <property type="molecule type" value="Genomic_DNA"/>
</dbReference>
<dbReference type="GO" id="GO:0000403">
    <property type="term" value="F:Y-form DNA binding"/>
    <property type="evidence" value="ECO:0007669"/>
    <property type="project" value="TreeGrafter"/>
</dbReference>
<dbReference type="PANTHER" id="PTHR47396">
    <property type="entry name" value="TYPE I RESTRICTION ENZYME ECOKI R PROTEIN"/>
    <property type="match status" value="1"/>
</dbReference>
<dbReference type="InterPro" id="IPR027417">
    <property type="entry name" value="P-loop_NTPase"/>
</dbReference>
<dbReference type="GO" id="GO:0005524">
    <property type="term" value="F:ATP binding"/>
    <property type="evidence" value="ECO:0007669"/>
    <property type="project" value="InterPro"/>
</dbReference>
<dbReference type="GO" id="GO:0036121">
    <property type="term" value="F:double-stranded DNA helicase activity"/>
    <property type="evidence" value="ECO:0007669"/>
    <property type="project" value="TreeGrafter"/>
</dbReference>
<dbReference type="InterPro" id="IPR050742">
    <property type="entry name" value="Helicase_Restrict-Modif_Enz"/>
</dbReference>
<evidence type="ECO:0000259" key="1">
    <source>
        <dbReference type="Pfam" id="PF04851"/>
    </source>
</evidence>
<dbReference type="PANTHER" id="PTHR47396:SF1">
    <property type="entry name" value="ATP-DEPENDENT HELICASE IRC3-RELATED"/>
    <property type="match status" value="1"/>
</dbReference>
<gene>
    <name evidence="2" type="ORF">MSIBF_A1950008</name>
</gene>
<sequence>MTDEEKQNPLLYQKIAEQISYESLPSEWTNLNLDTFSENIYLFDYQQDALKNAIKILHYYFESLEKFQNEENELTNIERKKKFFNEIKRGEEDLLETLGITNKKNKLLFGKIKQYYEIIQKNSYEKIHFLHFVNRMCFWMATGSGKTLVLIKLIDVLDKLKQRNLIPDNDILILTSREDLVDQLKKHIEKFNEKAERKIKVWDLTEYNNVKMGGVITSGKYTSGEINIFVYRSDLISEETKTKLLGFEDIENNGKWYILLDEAHKGDKEDSKKQILYSTLTRNCFMFNFSATFTDTWDIVTTVYNFNLERFIERGYGKNVYLSHQEMDALAEKTDFNDKDKQKIVLKSLILLTLSKQAKQSIDKQSDEKYYHNPLLVSLVNSVNTEQSDLQIFFEEIEKITNGDIDEEIFKQSKNELYQELLDNSGYVFGTECLNVKEENIKKIKIKDILEHVFNSSSFGNIEVIKIPRNKQEIIFKLKTSDRPFALLKIGDISNWLKEKLSNYEINESYDNESYFRAISQDSNPINILMGSRAFYEGWDSNRPNVMLFINIGKGDAKKYITQSIGRGVRIEPIKGKRKRLLPLKRENDSIAKEIYPAIKEEDVSLIETLFVFGTNKENLQHILDSIKHEKESSGGLIELQENEEIKGKTLLIPVYKDKECVPLDHLPKFRGNVKILNDFMQWVGDERIIYSIFSYKSNVNPKTIQKVNNFLKNEKNFNNSNQSGSVYFQIENLMSHVNIISKDIDGFKQLTDEIVHFKRIEVALEKANLEKLKKLIEKVKIYKDPLKEKEIFKKKFSDNEINLDDYTAQIEKLSKMSNEEEFFYNNISLKIKHLPNHYYIPILISESEKIDYINHIIKIDGERIFIKNLEKYIEKPDNSLKQFDWWMFCKLDEHVDKVYIPYYNREHNKPGNFYPDFIFWLKKGENYFIIFVDPKGTKHTDYEYKVDGYKTIFEENDNTKQFLSDGLKIRVRLFLFTEDINKLSEGYKKYWFDNFENLINIFKI</sequence>